<protein>
    <submittedName>
        <fullName evidence="1">Uncharacterized protein</fullName>
    </submittedName>
</protein>
<dbReference type="Pfam" id="PF09802">
    <property type="entry name" value="Sec66"/>
    <property type="match status" value="1"/>
</dbReference>
<sequence>MDSIFTENLSKRMYLDLKQLEQKVNDKVLKAALMRRGAESIRRTLKLREITPHFLALYQQGSIGDELFKNFEIHSRLQEEELKEVAMEAESIQQGWATTFFPIVQEICFNEALRRRLNVLDDRGVELNKLWNGLHATATATAAEL</sequence>
<keyword evidence="2" id="KW-1185">Reference proteome</keyword>
<reference evidence="2" key="1">
    <citation type="submission" date="2016-05" db="EMBL/GenBank/DDBJ databases">
        <title>Comparative genomics of biotechnologically important yeasts.</title>
        <authorList>
            <consortium name="DOE Joint Genome Institute"/>
            <person name="Riley R."/>
            <person name="Haridas S."/>
            <person name="Wolfe K.H."/>
            <person name="Lopes M.R."/>
            <person name="Hittinger C.T."/>
            <person name="Goker M."/>
            <person name="Salamov A."/>
            <person name="Wisecaver J."/>
            <person name="Long T.M."/>
            <person name="Aerts A.L."/>
            <person name="Barry K."/>
            <person name="Choi C."/>
            <person name="Clum A."/>
            <person name="Coughlan A.Y."/>
            <person name="Deshpande S."/>
            <person name="Douglass A.P."/>
            <person name="Hanson S.J."/>
            <person name="Klenk H.-P."/>
            <person name="Labutti K."/>
            <person name="Lapidus A."/>
            <person name="Lindquist E."/>
            <person name="Lipzen A."/>
            <person name="Meier-Kolthoff J.P."/>
            <person name="Ohm R.A."/>
            <person name="Otillar R.P."/>
            <person name="Pangilinan J."/>
            <person name="Peng Y."/>
            <person name="Rokas A."/>
            <person name="Rosa C.A."/>
            <person name="Scheuner C."/>
            <person name="Sibirny A.A."/>
            <person name="Slot J.C."/>
            <person name="Stielow J.B."/>
            <person name="Sun H."/>
            <person name="Kurtzman C.P."/>
            <person name="Blackwell M."/>
            <person name="Grigoriev I.V."/>
            <person name="Jeffries T.W."/>
        </authorList>
    </citation>
    <scope>NUCLEOTIDE SEQUENCE [LARGE SCALE GENOMIC DNA]</scope>
    <source>
        <strain evidence="2">NRRL Y-12698</strain>
    </source>
</reference>
<gene>
    <name evidence="1" type="ORF">BABINDRAFT_161512</name>
</gene>
<dbReference type="OrthoDB" id="73168at2759"/>
<organism evidence="1 2">
    <name type="scientific">Babjeviella inositovora NRRL Y-12698</name>
    <dbReference type="NCBI Taxonomy" id="984486"/>
    <lineage>
        <taxon>Eukaryota</taxon>
        <taxon>Fungi</taxon>
        <taxon>Dikarya</taxon>
        <taxon>Ascomycota</taxon>
        <taxon>Saccharomycotina</taxon>
        <taxon>Pichiomycetes</taxon>
        <taxon>Serinales incertae sedis</taxon>
        <taxon>Babjeviella</taxon>
    </lineage>
</organism>
<dbReference type="GO" id="GO:0031204">
    <property type="term" value="P:post-translational protein targeting to membrane, translocation"/>
    <property type="evidence" value="ECO:0007669"/>
    <property type="project" value="InterPro"/>
</dbReference>
<dbReference type="STRING" id="984486.A0A1E3QQP4"/>
<dbReference type="InterPro" id="IPR018624">
    <property type="entry name" value="Sec66"/>
</dbReference>
<dbReference type="PANTHER" id="PTHR28229:SF1">
    <property type="entry name" value="TRANSLOCATION PROTEIN SEC66"/>
    <property type="match status" value="1"/>
</dbReference>
<accession>A0A1E3QQP4</accession>
<dbReference type="GeneID" id="30146701"/>
<evidence type="ECO:0000313" key="1">
    <source>
        <dbReference type="EMBL" id="ODQ79824.1"/>
    </source>
</evidence>
<dbReference type="Proteomes" id="UP000094336">
    <property type="component" value="Unassembled WGS sequence"/>
</dbReference>
<proteinExistence type="predicted"/>
<dbReference type="AlphaFoldDB" id="A0A1E3QQP4"/>
<dbReference type="GO" id="GO:0031207">
    <property type="term" value="C:Sec62/Sec63 complex"/>
    <property type="evidence" value="ECO:0007669"/>
    <property type="project" value="InterPro"/>
</dbReference>
<name>A0A1E3QQP4_9ASCO</name>
<dbReference type="PANTHER" id="PTHR28229">
    <property type="entry name" value="TRANSLOCATION PROTEIN SEC66"/>
    <property type="match status" value="1"/>
</dbReference>
<dbReference type="RefSeq" id="XP_018985152.1">
    <property type="nucleotide sequence ID" value="XM_019128848.1"/>
</dbReference>
<dbReference type="EMBL" id="KV454431">
    <property type="protein sequence ID" value="ODQ79824.1"/>
    <property type="molecule type" value="Genomic_DNA"/>
</dbReference>
<evidence type="ECO:0000313" key="2">
    <source>
        <dbReference type="Proteomes" id="UP000094336"/>
    </source>
</evidence>